<keyword evidence="1" id="KW-0472">Membrane</keyword>
<proteinExistence type="predicted"/>
<keyword evidence="1" id="KW-0812">Transmembrane</keyword>
<gene>
    <name evidence="2" type="ORF">S01H4_36100</name>
</gene>
<feature type="transmembrane region" description="Helical" evidence="1">
    <location>
        <begin position="7"/>
        <end position="28"/>
    </location>
</feature>
<dbReference type="AlphaFoldDB" id="X1BS11"/>
<comment type="caution">
    <text evidence="2">The sequence shown here is derived from an EMBL/GenBank/DDBJ whole genome shotgun (WGS) entry which is preliminary data.</text>
</comment>
<name>X1BS11_9ZZZZ</name>
<organism evidence="2">
    <name type="scientific">marine sediment metagenome</name>
    <dbReference type="NCBI Taxonomy" id="412755"/>
    <lineage>
        <taxon>unclassified sequences</taxon>
        <taxon>metagenomes</taxon>
        <taxon>ecological metagenomes</taxon>
    </lineage>
</organism>
<reference evidence="2" key="1">
    <citation type="journal article" date="2014" name="Front. Microbiol.">
        <title>High frequency of phylogenetically diverse reductive dehalogenase-homologous genes in deep subseafloor sedimentary metagenomes.</title>
        <authorList>
            <person name="Kawai M."/>
            <person name="Futagami T."/>
            <person name="Toyoda A."/>
            <person name="Takaki Y."/>
            <person name="Nishi S."/>
            <person name="Hori S."/>
            <person name="Arai W."/>
            <person name="Tsubouchi T."/>
            <person name="Morono Y."/>
            <person name="Uchiyama I."/>
            <person name="Ito T."/>
            <person name="Fujiyama A."/>
            <person name="Inagaki F."/>
            <person name="Takami H."/>
        </authorList>
    </citation>
    <scope>NUCLEOTIDE SEQUENCE</scope>
    <source>
        <strain evidence="2">Expedition CK06-06</strain>
    </source>
</reference>
<sequence>MDKKAQVGLTGALISIMIAVIVGVGVAIPVVLEVIANTSVTGTTLTILNFIPLLIAVVL</sequence>
<dbReference type="EMBL" id="BART01019262">
    <property type="protein sequence ID" value="GAG83942.1"/>
    <property type="molecule type" value="Genomic_DNA"/>
</dbReference>
<feature type="transmembrane region" description="Helical" evidence="1">
    <location>
        <begin position="34"/>
        <end position="58"/>
    </location>
</feature>
<accession>X1BS11</accession>
<evidence type="ECO:0000313" key="2">
    <source>
        <dbReference type="EMBL" id="GAG83942.1"/>
    </source>
</evidence>
<evidence type="ECO:0000256" key="1">
    <source>
        <dbReference type="SAM" id="Phobius"/>
    </source>
</evidence>
<feature type="non-terminal residue" evidence="2">
    <location>
        <position position="59"/>
    </location>
</feature>
<protein>
    <submittedName>
        <fullName evidence="2">Uncharacterized protein</fullName>
    </submittedName>
</protein>
<keyword evidence="1" id="KW-1133">Transmembrane helix</keyword>